<dbReference type="AlphaFoldDB" id="A0A6A3VBA4"/>
<dbReference type="Proteomes" id="UP000433483">
    <property type="component" value="Unassembled WGS sequence"/>
</dbReference>
<sequence length="136" mass="13690">MSILVAVLTIVQAASGSVAAFASTVSVLVHGMLRLPSGKVPVSVRVAEAGDGVRATIAKLPLSNSKRCPPAWSKLVMASALAHGKLKISFCHNAVSLPFFCLTDNTGSGGKEGSRTDNTDAGGKVGSLTDNPGAGS</sequence>
<name>A0A6A3VBA4_9STRA</name>
<reference evidence="5 6" key="1">
    <citation type="submission" date="2018-08" db="EMBL/GenBank/DDBJ databases">
        <title>Genomic investigation of the strawberry pathogen Phytophthora fragariae indicates pathogenicity is determined by transcriptional variation in three key races.</title>
        <authorList>
            <person name="Adams T.M."/>
            <person name="Armitage A.D."/>
            <person name="Sobczyk M.K."/>
            <person name="Bates H.J."/>
            <person name="Dunwell J.M."/>
            <person name="Nellist C.F."/>
            <person name="Harrison R.J."/>
        </authorList>
    </citation>
    <scope>NUCLEOTIDE SEQUENCE [LARGE SCALE GENOMIC DNA]</scope>
    <source>
        <strain evidence="4 6">BC-1</strain>
        <strain evidence="3 5">NOV-27</strain>
    </source>
</reference>
<dbReference type="EMBL" id="QXGB01005050">
    <property type="protein sequence ID" value="KAE9164173.1"/>
    <property type="molecule type" value="Genomic_DNA"/>
</dbReference>
<feature type="signal peptide" evidence="2">
    <location>
        <begin position="1"/>
        <end position="16"/>
    </location>
</feature>
<accession>A0A6A3VBA4</accession>
<keyword evidence="2" id="KW-0732">Signal</keyword>
<comment type="caution">
    <text evidence="3">The sequence shown here is derived from an EMBL/GenBank/DDBJ whole genome shotgun (WGS) entry which is preliminary data.</text>
</comment>
<gene>
    <name evidence="4" type="ORF">PF002_g20183</name>
    <name evidence="3" type="ORF">PF005_g30140</name>
</gene>
<proteinExistence type="predicted"/>
<keyword evidence="5" id="KW-1185">Reference proteome</keyword>
<organism evidence="3 5">
    <name type="scientific">Phytophthora fragariae</name>
    <dbReference type="NCBI Taxonomy" id="53985"/>
    <lineage>
        <taxon>Eukaryota</taxon>
        <taxon>Sar</taxon>
        <taxon>Stramenopiles</taxon>
        <taxon>Oomycota</taxon>
        <taxon>Peronosporomycetes</taxon>
        <taxon>Peronosporales</taxon>
        <taxon>Peronosporaceae</taxon>
        <taxon>Phytophthora</taxon>
    </lineage>
</organism>
<evidence type="ECO:0000313" key="6">
    <source>
        <dbReference type="Proteomes" id="UP000440367"/>
    </source>
</evidence>
<evidence type="ECO:0000256" key="2">
    <source>
        <dbReference type="SAM" id="SignalP"/>
    </source>
</evidence>
<feature type="region of interest" description="Disordered" evidence="1">
    <location>
        <begin position="107"/>
        <end position="136"/>
    </location>
</feature>
<evidence type="ECO:0000313" key="5">
    <source>
        <dbReference type="Proteomes" id="UP000433483"/>
    </source>
</evidence>
<evidence type="ECO:0000256" key="1">
    <source>
        <dbReference type="SAM" id="MobiDB-lite"/>
    </source>
</evidence>
<dbReference type="Proteomes" id="UP000440367">
    <property type="component" value="Unassembled WGS sequence"/>
</dbReference>
<evidence type="ECO:0008006" key="7">
    <source>
        <dbReference type="Google" id="ProtNLM"/>
    </source>
</evidence>
<feature type="chain" id="PRO_5036166328" description="Secreted protein" evidence="2">
    <location>
        <begin position="17"/>
        <end position="136"/>
    </location>
</feature>
<evidence type="ECO:0000313" key="3">
    <source>
        <dbReference type="EMBL" id="KAE9164173.1"/>
    </source>
</evidence>
<protein>
    <recommendedName>
        <fullName evidence="7">Secreted protein</fullName>
    </recommendedName>
</protein>
<evidence type="ECO:0000313" key="4">
    <source>
        <dbReference type="EMBL" id="KAE9205866.1"/>
    </source>
</evidence>
<dbReference type="OrthoDB" id="10388501at2759"/>
<dbReference type="EMBL" id="QXGD01001449">
    <property type="protein sequence ID" value="KAE9205866.1"/>
    <property type="molecule type" value="Genomic_DNA"/>
</dbReference>